<proteinExistence type="predicted"/>
<protein>
    <submittedName>
        <fullName evidence="2">Uncharacterized protein LOC113794986</fullName>
    </submittedName>
</protein>
<accession>A0A6P6Y6P0</accession>
<organism evidence="1 2">
    <name type="scientific">Dermatophagoides pteronyssinus</name>
    <name type="common">European house dust mite</name>
    <dbReference type="NCBI Taxonomy" id="6956"/>
    <lineage>
        <taxon>Eukaryota</taxon>
        <taxon>Metazoa</taxon>
        <taxon>Ecdysozoa</taxon>
        <taxon>Arthropoda</taxon>
        <taxon>Chelicerata</taxon>
        <taxon>Arachnida</taxon>
        <taxon>Acari</taxon>
        <taxon>Acariformes</taxon>
        <taxon>Sarcoptiformes</taxon>
        <taxon>Astigmata</taxon>
        <taxon>Psoroptidia</taxon>
        <taxon>Analgoidea</taxon>
        <taxon>Pyroglyphidae</taxon>
        <taxon>Dermatophagoidinae</taxon>
        <taxon>Dermatophagoides</taxon>
    </lineage>
</organism>
<dbReference type="InParanoid" id="A0A6P6Y6P0"/>
<evidence type="ECO:0000313" key="1">
    <source>
        <dbReference type="Proteomes" id="UP000515146"/>
    </source>
</evidence>
<dbReference type="OMA" id="IHCDEPF"/>
<dbReference type="KEGG" id="dpte:113794986"/>
<keyword evidence="1" id="KW-1185">Reference proteome</keyword>
<gene>
    <name evidence="2" type="primary">LOC113794986</name>
</gene>
<dbReference type="Proteomes" id="UP000515146">
    <property type="component" value="Unplaced"/>
</dbReference>
<evidence type="ECO:0000313" key="2">
    <source>
        <dbReference type="RefSeq" id="XP_027200955.1"/>
    </source>
</evidence>
<dbReference type="RefSeq" id="XP_027200955.1">
    <property type="nucleotide sequence ID" value="XM_027345154.1"/>
</dbReference>
<reference evidence="2" key="1">
    <citation type="submission" date="2025-08" db="UniProtKB">
        <authorList>
            <consortium name="RefSeq"/>
        </authorList>
    </citation>
    <scope>IDENTIFICATION</scope>
    <source>
        <strain evidence="2">Airmid</strain>
    </source>
</reference>
<dbReference type="OrthoDB" id="5562028at2759"/>
<name>A0A6P6Y6P0_DERPT</name>
<sequence>MGSWCCCFSKSDTDNDETQGILDHPIGINDGDSHYGSTMVNNNYNVNQSYPNQNIPNQMNGSNIKQQQLQQTTNQQNQLYQNVLDRLTSRVIDIAAIEKSCEQADLTDREQTYRDKLMSIRRHVTLPSNSAATIQGNRYFFSADYPHKNKDPMPMDDYKFITELALNLNAAIQDGFKIHCDEPFVVNFDA</sequence>
<dbReference type="AlphaFoldDB" id="A0A6P6Y6P0"/>